<comment type="caution">
    <text evidence="2">The sequence shown here is derived from an EMBL/GenBank/DDBJ whole genome shotgun (WGS) entry which is preliminary data.</text>
</comment>
<dbReference type="Proteomes" id="UP001431209">
    <property type="component" value="Unassembled WGS sequence"/>
</dbReference>
<feature type="region of interest" description="Disordered" evidence="1">
    <location>
        <begin position="1"/>
        <end position="55"/>
    </location>
</feature>
<protein>
    <submittedName>
        <fullName evidence="2">Uncharacterized protein</fullName>
    </submittedName>
</protein>
<evidence type="ECO:0000256" key="1">
    <source>
        <dbReference type="SAM" id="MobiDB-lite"/>
    </source>
</evidence>
<feature type="compositionally biased region" description="Low complexity" evidence="1">
    <location>
        <begin position="307"/>
        <end position="317"/>
    </location>
</feature>
<name>A0AAW2YSK6_9EUKA</name>
<evidence type="ECO:0000313" key="2">
    <source>
        <dbReference type="EMBL" id="KAL0479152.1"/>
    </source>
</evidence>
<dbReference type="EMBL" id="JAOPGA020000506">
    <property type="protein sequence ID" value="KAL0479152.1"/>
    <property type="molecule type" value="Genomic_DNA"/>
</dbReference>
<sequence>MSEAVPDEYSNESPQDEKRKISPRKKLVLKAKEEQEQQEQQQVEEGTDGLGTVNESYETSNGIYNNYAAPNELYNNWRVEHVNEVLFPNGSPSDVYSYVRYQTRTNSDPLQCNDVCYSQNVANSNGCVNNVYSSLKYEIHQEVTMRYYNLCDQTKRMSYPPCLSMRILVMSADSDQELKKCDTSLKGKIDCTLIPSEEYKNAAASDVVPEFVTYMSTQKIQFAKGARDQKAYFQISYFDARDITSSTPIMIVRSPQFSVWSRHTRNSSKKSNKTSLKRESSSTPEELREDEISMPPTKVHRTSNTLAQQQSTSDSQAQVEAASVQLSQYTGQLHSLLTYLSDKQKMDNEERRQAFTLAFQHLCSAKNQ</sequence>
<evidence type="ECO:0000313" key="3">
    <source>
        <dbReference type="Proteomes" id="UP001431209"/>
    </source>
</evidence>
<feature type="compositionally biased region" description="Basic residues" evidence="1">
    <location>
        <begin position="262"/>
        <end position="272"/>
    </location>
</feature>
<accession>A0AAW2YSK6</accession>
<reference evidence="2 3" key="1">
    <citation type="submission" date="2024-03" db="EMBL/GenBank/DDBJ databases">
        <title>The Acrasis kona genome and developmental transcriptomes reveal deep origins of eukaryotic multicellular pathways.</title>
        <authorList>
            <person name="Sheikh S."/>
            <person name="Fu C.-J."/>
            <person name="Brown M.W."/>
            <person name="Baldauf S.L."/>
        </authorList>
    </citation>
    <scope>NUCLEOTIDE SEQUENCE [LARGE SCALE GENOMIC DNA]</scope>
    <source>
        <strain evidence="2 3">ATCC MYA-3509</strain>
    </source>
</reference>
<dbReference type="AlphaFoldDB" id="A0AAW2YSK6"/>
<feature type="region of interest" description="Disordered" evidence="1">
    <location>
        <begin position="262"/>
        <end position="317"/>
    </location>
</feature>
<keyword evidence="3" id="KW-1185">Reference proteome</keyword>
<proteinExistence type="predicted"/>
<gene>
    <name evidence="2" type="ORF">AKO1_008020</name>
</gene>
<feature type="compositionally biased region" description="Acidic residues" evidence="1">
    <location>
        <begin position="1"/>
        <end position="10"/>
    </location>
</feature>
<organism evidence="2 3">
    <name type="scientific">Acrasis kona</name>
    <dbReference type="NCBI Taxonomy" id="1008807"/>
    <lineage>
        <taxon>Eukaryota</taxon>
        <taxon>Discoba</taxon>
        <taxon>Heterolobosea</taxon>
        <taxon>Tetramitia</taxon>
        <taxon>Eutetramitia</taxon>
        <taxon>Acrasidae</taxon>
        <taxon>Acrasis</taxon>
    </lineage>
</organism>